<dbReference type="GO" id="GO:0016757">
    <property type="term" value="F:glycosyltransferase activity"/>
    <property type="evidence" value="ECO:0007669"/>
    <property type="project" value="InterPro"/>
</dbReference>
<dbReference type="AlphaFoldDB" id="Q1QWU0"/>
<dbReference type="InterPro" id="IPR001296">
    <property type="entry name" value="Glyco_trans_1"/>
</dbReference>
<name>Q1QWU0_CHRI1</name>
<dbReference type="GO" id="GO:1901135">
    <property type="term" value="P:carbohydrate derivative metabolic process"/>
    <property type="evidence" value="ECO:0007669"/>
    <property type="project" value="UniProtKB-ARBA"/>
</dbReference>
<organism evidence="3 4">
    <name type="scientific">Chromohalobacter israelensis (strain ATCC BAA-138 / DSM 3043 / CIP 106854 / NCIMB 13768 / 1H11)</name>
    <name type="common">Chromohalobacter salexigens</name>
    <dbReference type="NCBI Taxonomy" id="290398"/>
    <lineage>
        <taxon>Bacteria</taxon>
        <taxon>Pseudomonadati</taxon>
        <taxon>Pseudomonadota</taxon>
        <taxon>Gammaproteobacteria</taxon>
        <taxon>Oceanospirillales</taxon>
        <taxon>Halomonadaceae</taxon>
        <taxon>Chromohalobacter</taxon>
    </lineage>
</organism>
<dbReference type="InterPro" id="IPR028098">
    <property type="entry name" value="Glyco_trans_4-like_N"/>
</dbReference>
<accession>Q1QWU0</accession>
<dbReference type="Pfam" id="PF13439">
    <property type="entry name" value="Glyco_transf_4"/>
    <property type="match status" value="1"/>
</dbReference>
<dbReference type="KEGG" id="csa:Csal_1716"/>
<dbReference type="Pfam" id="PF00534">
    <property type="entry name" value="Glycos_transf_1"/>
    <property type="match status" value="1"/>
</dbReference>
<dbReference type="Gene3D" id="3.40.50.2000">
    <property type="entry name" value="Glycogen Phosphorylase B"/>
    <property type="match status" value="2"/>
</dbReference>
<feature type="domain" description="Glycosyltransferase subfamily 4-like N-terminal" evidence="2">
    <location>
        <begin position="36"/>
        <end position="198"/>
    </location>
</feature>
<dbReference type="EMBL" id="CP000285">
    <property type="protein sequence ID" value="ABE59068.1"/>
    <property type="molecule type" value="Genomic_DNA"/>
</dbReference>
<dbReference type="eggNOG" id="COG0438">
    <property type="taxonomic scope" value="Bacteria"/>
</dbReference>
<proteinExistence type="predicted"/>
<dbReference type="PANTHER" id="PTHR12526">
    <property type="entry name" value="GLYCOSYLTRANSFERASE"/>
    <property type="match status" value="1"/>
</dbReference>
<dbReference type="STRING" id="290398.Csal_1716"/>
<evidence type="ECO:0000259" key="1">
    <source>
        <dbReference type="Pfam" id="PF00534"/>
    </source>
</evidence>
<evidence type="ECO:0000313" key="3">
    <source>
        <dbReference type="EMBL" id="ABE59068.1"/>
    </source>
</evidence>
<dbReference type="CDD" id="cd03811">
    <property type="entry name" value="GT4_GT28_WabH-like"/>
    <property type="match status" value="1"/>
</dbReference>
<feature type="domain" description="Glycosyl transferase family 1" evidence="1">
    <location>
        <begin position="212"/>
        <end position="369"/>
    </location>
</feature>
<sequence length="390" mass="42292">MVSLLQQRLARRAGARGDETPGDVAIALFLPSLEGGGAEIVMVTLANGLAAQGWRVDLVVAHATGAYVNRVSPAVRLVDLHAPRVLYSVPALVRYLRRERPPVLLSALNYANVVALWANRLAGVGTRVVVSEHNNVTRDMGSEPANRSWLIPRLMRQSYPWASGIVAVSNGVAEELARTLAIPRERIDVIYNPAVTERLRELSTLPLAHPWLAPGEPPVILAVGRLTAQKDYPTLIQAFAALRAHRDARLVILGEGELRGTLEAMAARLGLADVIAFPGFVDNPYAWMRQAALFVLSSAWEGFGNVLAEAMACGTPVISTDCPSGPAEILENGAWGRLVPVADVEALCTAMREELDGERARRPDVIQRAQHFDLGQALSAYLHVMQRQSI</sequence>
<dbReference type="GeneID" id="95334429"/>
<evidence type="ECO:0000259" key="2">
    <source>
        <dbReference type="Pfam" id="PF13439"/>
    </source>
</evidence>
<dbReference type="CAZy" id="GT4">
    <property type="family name" value="Glycosyltransferase Family 4"/>
</dbReference>
<dbReference type="Proteomes" id="UP000000239">
    <property type="component" value="Chromosome"/>
</dbReference>
<dbReference type="SUPFAM" id="SSF53756">
    <property type="entry name" value="UDP-Glycosyltransferase/glycogen phosphorylase"/>
    <property type="match status" value="1"/>
</dbReference>
<keyword evidence="4" id="KW-1185">Reference proteome</keyword>
<gene>
    <name evidence="3" type="ordered locus">Csal_1716</name>
</gene>
<reference evidence="3 4" key="1">
    <citation type="journal article" date="2011" name="Stand. Genomic Sci.">
        <title>Complete genome sequence of the halophilic and highly halotolerant Chromohalobacter salexigens type strain (1H11(T)).</title>
        <authorList>
            <person name="Copeland A."/>
            <person name="O'Connor K."/>
            <person name="Lucas S."/>
            <person name="Lapidus A."/>
            <person name="Berry K.W."/>
            <person name="Detter J.C."/>
            <person name="Del Rio T.G."/>
            <person name="Hammon N."/>
            <person name="Dalin E."/>
            <person name="Tice H."/>
            <person name="Pitluck S."/>
            <person name="Bruce D."/>
            <person name="Goodwin L."/>
            <person name="Han C."/>
            <person name="Tapia R."/>
            <person name="Saunders E."/>
            <person name="Schmutz J."/>
            <person name="Brettin T."/>
            <person name="Larimer F."/>
            <person name="Land M."/>
            <person name="Hauser L."/>
            <person name="Vargas C."/>
            <person name="Nieto J.J."/>
            <person name="Kyrpides N.C."/>
            <person name="Ivanova N."/>
            <person name="Goker M."/>
            <person name="Klenk H.P."/>
            <person name="Csonka L.N."/>
            <person name="Woyke T."/>
        </authorList>
    </citation>
    <scope>NUCLEOTIDE SEQUENCE [LARGE SCALE GENOMIC DNA]</scope>
    <source>
        <strain evidence="4">ATCC BAA-138 / DSM 3043 / CIP 106854 / NCIMB 13768 / 1H11</strain>
    </source>
</reference>
<dbReference type="HOGENOM" id="CLU_009583_0_0_6"/>
<evidence type="ECO:0000313" key="4">
    <source>
        <dbReference type="Proteomes" id="UP000000239"/>
    </source>
</evidence>
<keyword evidence="3" id="KW-0808">Transferase</keyword>
<protein>
    <submittedName>
        <fullName evidence="3">Glycosyl transferase, group 1</fullName>
    </submittedName>
</protein>
<dbReference type="RefSeq" id="WP_011507014.1">
    <property type="nucleotide sequence ID" value="NC_007963.1"/>
</dbReference>